<evidence type="ECO:0000256" key="1">
    <source>
        <dbReference type="ARBA" id="ARBA00004651"/>
    </source>
</evidence>
<evidence type="ECO:0000313" key="7">
    <source>
        <dbReference type="EMBL" id="MEX6429565.1"/>
    </source>
</evidence>
<evidence type="ECO:0000256" key="3">
    <source>
        <dbReference type="ARBA" id="ARBA00022692"/>
    </source>
</evidence>
<keyword evidence="2" id="KW-1003">Cell membrane</keyword>
<evidence type="ECO:0000256" key="2">
    <source>
        <dbReference type="ARBA" id="ARBA00022475"/>
    </source>
</evidence>
<keyword evidence="5 6" id="KW-0472">Membrane</keyword>
<feature type="transmembrane region" description="Helical" evidence="6">
    <location>
        <begin position="197"/>
        <end position="222"/>
    </location>
</feature>
<feature type="transmembrane region" description="Helical" evidence="6">
    <location>
        <begin position="164"/>
        <end position="185"/>
    </location>
</feature>
<keyword evidence="4 6" id="KW-1133">Transmembrane helix</keyword>
<comment type="caution">
    <text evidence="7">The sequence shown here is derived from an EMBL/GenBank/DDBJ whole genome shotgun (WGS) entry which is preliminary data.</text>
</comment>
<dbReference type="RefSeq" id="WP_298381712.1">
    <property type="nucleotide sequence ID" value="NZ_JBFSHR010000019.1"/>
</dbReference>
<evidence type="ECO:0000256" key="5">
    <source>
        <dbReference type="ARBA" id="ARBA00023136"/>
    </source>
</evidence>
<evidence type="ECO:0000313" key="8">
    <source>
        <dbReference type="Proteomes" id="UP001560267"/>
    </source>
</evidence>
<accession>A0ABV3Y2E9</accession>
<evidence type="ECO:0000256" key="4">
    <source>
        <dbReference type="ARBA" id="ARBA00022989"/>
    </source>
</evidence>
<dbReference type="EMBL" id="JBFSHR010000019">
    <property type="protein sequence ID" value="MEX6429565.1"/>
    <property type="molecule type" value="Genomic_DNA"/>
</dbReference>
<feature type="transmembrane region" description="Helical" evidence="6">
    <location>
        <begin position="126"/>
        <end position="152"/>
    </location>
</feature>
<evidence type="ECO:0000256" key="6">
    <source>
        <dbReference type="SAM" id="Phobius"/>
    </source>
</evidence>
<name>A0ABV3Y2E9_9ACTN</name>
<keyword evidence="8" id="KW-1185">Reference proteome</keyword>
<organism evidence="7 8">
    <name type="scientific">Ferrimicrobium acidiphilum</name>
    <dbReference type="NCBI Taxonomy" id="121039"/>
    <lineage>
        <taxon>Bacteria</taxon>
        <taxon>Bacillati</taxon>
        <taxon>Actinomycetota</taxon>
        <taxon>Acidimicrobiia</taxon>
        <taxon>Acidimicrobiales</taxon>
        <taxon>Acidimicrobiaceae</taxon>
        <taxon>Ferrimicrobium</taxon>
    </lineage>
</organism>
<feature type="transmembrane region" description="Helical" evidence="6">
    <location>
        <begin position="91"/>
        <end position="114"/>
    </location>
</feature>
<comment type="subcellular location">
    <subcellularLocation>
        <location evidence="1">Cell membrane</location>
        <topology evidence="1">Multi-pass membrane protein</topology>
    </subcellularLocation>
</comment>
<gene>
    <name evidence="7" type="ORF">AB6A68_06890</name>
</gene>
<feature type="transmembrane region" description="Helical" evidence="6">
    <location>
        <begin position="20"/>
        <end position="40"/>
    </location>
</feature>
<dbReference type="Proteomes" id="UP001560267">
    <property type="component" value="Unassembled WGS sequence"/>
</dbReference>
<sequence>MVLGTVVGEAVLRITPPYGGVIVVVLGGLFYFRLVPRVASRLGNSPDRVRLRDVVSPRQRKQFLAGLVILALMESWPSLELARYVSSLAYLTHTMVIELVAVPLLLLGTPNWLWHKLTETPFVDALVSLLTSPILTTILYSTVFTLSMLAIIVQAQATSLVVYVYLQVVFVIAGVLMWIPALRLNPGTRKLSTGGRVFYLFAQSLLPSFPAIVLIFAHHSFYPIFATNVHLIFGISEIADQQLAGGISKVIDFGILWTVAIAIMNRAQKQEDLGADPEPITWLDVEREFKRAHKGTST</sequence>
<dbReference type="Pfam" id="PF09678">
    <property type="entry name" value="Caa3_CtaG"/>
    <property type="match status" value="1"/>
</dbReference>
<proteinExistence type="predicted"/>
<protein>
    <submittedName>
        <fullName evidence="7">Cytochrome c oxidase assembly protein</fullName>
    </submittedName>
</protein>
<reference evidence="7 8" key="1">
    <citation type="submission" date="2024-07" db="EMBL/GenBank/DDBJ databases">
        <title>Draft Genome Sequence of Ferrimicrobium acidiphilum Strain YE2023, Isolated from a Pulp of Bioleach Reactor.</title>
        <authorList>
            <person name="Elkina Y.A."/>
            <person name="Bulaeva A.G."/>
            <person name="Beletsky A.V."/>
            <person name="Mardanov A.V."/>
        </authorList>
    </citation>
    <scope>NUCLEOTIDE SEQUENCE [LARGE SCALE GENOMIC DNA]</scope>
    <source>
        <strain evidence="7 8">YE2023</strain>
    </source>
</reference>
<dbReference type="InterPro" id="IPR019108">
    <property type="entry name" value="Caa3_assmbl_CtaG-rel"/>
</dbReference>
<keyword evidence="3 6" id="KW-0812">Transmembrane</keyword>